<feature type="region of interest" description="Disordered" evidence="7">
    <location>
        <begin position="301"/>
        <end position="331"/>
    </location>
</feature>
<evidence type="ECO:0000256" key="1">
    <source>
        <dbReference type="ARBA" id="ARBA00004123"/>
    </source>
</evidence>
<protein>
    <recommendedName>
        <fullName evidence="8">WRKY domain-containing protein</fullName>
    </recommendedName>
</protein>
<evidence type="ECO:0000256" key="5">
    <source>
        <dbReference type="ARBA" id="ARBA00023163"/>
    </source>
</evidence>
<dbReference type="PROSITE" id="PS50811">
    <property type="entry name" value="WRKY"/>
    <property type="match status" value="1"/>
</dbReference>
<feature type="compositionally biased region" description="Low complexity" evidence="7">
    <location>
        <begin position="24"/>
        <end position="33"/>
    </location>
</feature>
<evidence type="ECO:0000256" key="2">
    <source>
        <dbReference type="ARBA" id="ARBA00022737"/>
    </source>
</evidence>
<feature type="region of interest" description="Disordered" evidence="7">
    <location>
        <begin position="1"/>
        <end position="33"/>
    </location>
</feature>
<dbReference type="SMART" id="SM00774">
    <property type="entry name" value="WRKY"/>
    <property type="match status" value="1"/>
</dbReference>
<dbReference type="GO" id="GO:0003700">
    <property type="term" value="F:DNA-binding transcription factor activity"/>
    <property type="evidence" value="ECO:0007669"/>
    <property type="project" value="InterPro"/>
</dbReference>
<gene>
    <name evidence="9" type="ORF">SAY86_007609</name>
</gene>
<feature type="domain" description="WRKY" evidence="8">
    <location>
        <begin position="182"/>
        <end position="239"/>
    </location>
</feature>
<dbReference type="AlphaFoldDB" id="A0AAN7LLQ1"/>
<name>A0AAN7LLQ1_TRANT</name>
<reference evidence="9 10" key="1">
    <citation type="journal article" date="2023" name="Hortic Res">
        <title>Pangenome of water caltrop reveals structural variations and asymmetric subgenome divergence after allopolyploidization.</title>
        <authorList>
            <person name="Zhang X."/>
            <person name="Chen Y."/>
            <person name="Wang L."/>
            <person name="Yuan Y."/>
            <person name="Fang M."/>
            <person name="Shi L."/>
            <person name="Lu R."/>
            <person name="Comes H.P."/>
            <person name="Ma Y."/>
            <person name="Chen Y."/>
            <person name="Huang G."/>
            <person name="Zhou Y."/>
            <person name="Zheng Z."/>
            <person name="Qiu Y."/>
        </authorList>
    </citation>
    <scope>NUCLEOTIDE SEQUENCE [LARGE SCALE GENOMIC DNA]</scope>
    <source>
        <strain evidence="9">F231</strain>
    </source>
</reference>
<dbReference type="EMBL" id="JAXQNO010000015">
    <property type="protein sequence ID" value="KAK4783235.1"/>
    <property type="molecule type" value="Genomic_DNA"/>
</dbReference>
<dbReference type="GO" id="GO:0005634">
    <property type="term" value="C:nucleus"/>
    <property type="evidence" value="ECO:0007669"/>
    <property type="project" value="UniProtKB-SubCell"/>
</dbReference>
<feature type="region of interest" description="Disordered" evidence="7">
    <location>
        <begin position="140"/>
        <end position="166"/>
    </location>
</feature>
<dbReference type="Gene3D" id="2.20.25.80">
    <property type="entry name" value="WRKY domain"/>
    <property type="match status" value="1"/>
</dbReference>
<keyword evidence="5" id="KW-0804">Transcription</keyword>
<keyword evidence="6" id="KW-0539">Nucleus</keyword>
<dbReference type="PANTHER" id="PTHR31221:SF360">
    <property type="entry name" value="WRKY DOMAIN-CONTAINING PROTEIN"/>
    <property type="match status" value="1"/>
</dbReference>
<keyword evidence="10" id="KW-1185">Reference proteome</keyword>
<evidence type="ECO:0000313" key="10">
    <source>
        <dbReference type="Proteomes" id="UP001346149"/>
    </source>
</evidence>
<dbReference type="InterPro" id="IPR003657">
    <property type="entry name" value="WRKY_dom"/>
</dbReference>
<dbReference type="Pfam" id="PF03106">
    <property type="entry name" value="WRKY"/>
    <property type="match status" value="1"/>
</dbReference>
<keyword evidence="4" id="KW-0238">DNA-binding</keyword>
<evidence type="ECO:0000256" key="7">
    <source>
        <dbReference type="SAM" id="MobiDB-lite"/>
    </source>
</evidence>
<dbReference type="InterPro" id="IPR044810">
    <property type="entry name" value="WRKY_plant"/>
</dbReference>
<dbReference type="SUPFAM" id="SSF118290">
    <property type="entry name" value="WRKY DNA-binding domain"/>
    <property type="match status" value="1"/>
</dbReference>
<evidence type="ECO:0000256" key="6">
    <source>
        <dbReference type="ARBA" id="ARBA00023242"/>
    </source>
</evidence>
<feature type="compositionally biased region" description="Low complexity" evidence="7">
    <location>
        <begin position="242"/>
        <end position="261"/>
    </location>
</feature>
<keyword evidence="3" id="KW-0805">Transcription regulation</keyword>
<accession>A0AAN7LLQ1</accession>
<feature type="region of interest" description="Disordered" evidence="7">
    <location>
        <begin position="233"/>
        <end position="262"/>
    </location>
</feature>
<evidence type="ECO:0000256" key="4">
    <source>
        <dbReference type="ARBA" id="ARBA00023125"/>
    </source>
</evidence>
<dbReference type="Proteomes" id="UP001346149">
    <property type="component" value="Unassembled WGS sequence"/>
</dbReference>
<organism evidence="9 10">
    <name type="scientific">Trapa natans</name>
    <name type="common">Water chestnut</name>
    <dbReference type="NCBI Taxonomy" id="22666"/>
    <lineage>
        <taxon>Eukaryota</taxon>
        <taxon>Viridiplantae</taxon>
        <taxon>Streptophyta</taxon>
        <taxon>Embryophyta</taxon>
        <taxon>Tracheophyta</taxon>
        <taxon>Spermatophyta</taxon>
        <taxon>Magnoliopsida</taxon>
        <taxon>eudicotyledons</taxon>
        <taxon>Gunneridae</taxon>
        <taxon>Pentapetalae</taxon>
        <taxon>rosids</taxon>
        <taxon>malvids</taxon>
        <taxon>Myrtales</taxon>
        <taxon>Lythraceae</taxon>
        <taxon>Trapa</taxon>
    </lineage>
</organism>
<keyword evidence="2" id="KW-0677">Repeat</keyword>
<evidence type="ECO:0000313" key="9">
    <source>
        <dbReference type="EMBL" id="KAK4783235.1"/>
    </source>
</evidence>
<comment type="caution">
    <text evidence="9">The sequence shown here is derived from an EMBL/GenBank/DDBJ whole genome shotgun (WGS) entry which is preliminary data.</text>
</comment>
<dbReference type="FunFam" id="2.20.25.80:FF:000006">
    <property type="entry name" value="WRKY transcription factor"/>
    <property type="match status" value="1"/>
</dbReference>
<dbReference type="PANTHER" id="PTHR31221">
    <property type="entry name" value="WRKY TRANSCRIPTION FACTOR PROTEIN 1-RELATED"/>
    <property type="match status" value="1"/>
</dbReference>
<evidence type="ECO:0000259" key="8">
    <source>
        <dbReference type="PROSITE" id="PS50811"/>
    </source>
</evidence>
<dbReference type="GO" id="GO:0043565">
    <property type="term" value="F:sequence-specific DNA binding"/>
    <property type="evidence" value="ECO:0007669"/>
    <property type="project" value="InterPro"/>
</dbReference>
<sequence length="380" mass="41714">MSQPPRDMETNAAERPLIAKPVASRPTSSSFRPFPELLSAIRPNTNGFKPDVCRPSPLVVAPQTADTSGAVIYGAAKDVVRFETKPITVYKPVAKVVSKSTLSLLANMGNLCVTHQDLPPKPETCGRNQTLEPTILRPQTFGSKFHHPNPSLENSKQSKAVDEAEPKALVTSPANIGRPSYDGYKWRKYGQKQAKGSEYPKSYYKCSHPNCPVKKMVERLFDGQIAEIVYKGEHNHPKPQPSNRGSSGQQHGSGSGSAQQEGLDECALAEPNNRLVISYNVGSATPDNPCRFSAVWEDGSKGVEAEDDDERRNKRRRSENPPAEAGDGWPEFRAVVQDSAEPDIEGTWIAVEEVRTEGREAQQPLAEICMLQMQGPEALR</sequence>
<comment type="subcellular location">
    <subcellularLocation>
        <location evidence="1">Nucleus</location>
    </subcellularLocation>
</comment>
<evidence type="ECO:0000256" key="3">
    <source>
        <dbReference type="ARBA" id="ARBA00023015"/>
    </source>
</evidence>
<dbReference type="InterPro" id="IPR036576">
    <property type="entry name" value="WRKY_dom_sf"/>
</dbReference>
<proteinExistence type="predicted"/>